<evidence type="ECO:0000313" key="1">
    <source>
        <dbReference type="Proteomes" id="UP000095283"/>
    </source>
</evidence>
<accession>A0A1I7X472</accession>
<reference evidence="2" key="1">
    <citation type="submission" date="2016-11" db="UniProtKB">
        <authorList>
            <consortium name="WormBaseParasite"/>
        </authorList>
    </citation>
    <scope>IDENTIFICATION</scope>
</reference>
<proteinExistence type="predicted"/>
<sequence length="63" mass="6922">MNSLKNMANEVAEQIVVSGKHRAMALTLGGSQMARDCEGRRDNALLNSAYTLLPICKYLRGHC</sequence>
<name>A0A1I7X472_HETBA</name>
<dbReference type="AlphaFoldDB" id="A0A1I7X472"/>
<dbReference type="WBParaSite" id="Hba_12185">
    <property type="protein sequence ID" value="Hba_12185"/>
    <property type="gene ID" value="Hba_12185"/>
</dbReference>
<dbReference type="Proteomes" id="UP000095283">
    <property type="component" value="Unplaced"/>
</dbReference>
<protein>
    <submittedName>
        <fullName evidence="2">Deacetylase sirtuin-type domain-containing protein</fullName>
    </submittedName>
</protein>
<organism evidence="1 2">
    <name type="scientific">Heterorhabditis bacteriophora</name>
    <name type="common">Entomopathogenic nematode worm</name>
    <dbReference type="NCBI Taxonomy" id="37862"/>
    <lineage>
        <taxon>Eukaryota</taxon>
        <taxon>Metazoa</taxon>
        <taxon>Ecdysozoa</taxon>
        <taxon>Nematoda</taxon>
        <taxon>Chromadorea</taxon>
        <taxon>Rhabditida</taxon>
        <taxon>Rhabditina</taxon>
        <taxon>Rhabditomorpha</taxon>
        <taxon>Strongyloidea</taxon>
        <taxon>Heterorhabditidae</taxon>
        <taxon>Heterorhabditis</taxon>
    </lineage>
</organism>
<evidence type="ECO:0000313" key="2">
    <source>
        <dbReference type="WBParaSite" id="Hba_12185"/>
    </source>
</evidence>
<keyword evidence="1" id="KW-1185">Reference proteome</keyword>